<organism evidence="4 5">
    <name type="scientific">Arcticibacter tournemirensis</name>
    <dbReference type="NCBI Taxonomy" id="699437"/>
    <lineage>
        <taxon>Bacteria</taxon>
        <taxon>Pseudomonadati</taxon>
        <taxon>Bacteroidota</taxon>
        <taxon>Sphingobacteriia</taxon>
        <taxon>Sphingobacteriales</taxon>
        <taxon>Sphingobacteriaceae</taxon>
        <taxon>Arcticibacter</taxon>
    </lineage>
</organism>
<sequence>MAKKVLVLDDDEAVLEVLEAALQYANFDVRIADESSDILKDIEAFNPDVVLIDYLLRGINGGELCHQIKSNSKTAKLPVILISAYPRVLLSLGDYGCNAFMAKPFDLSDLIFQINSCITNESPDRLLNS</sequence>
<reference evidence="4 5" key="1">
    <citation type="submission" date="2018-12" db="EMBL/GenBank/DDBJ databases">
        <title>The Draft Genome Sequence of the Soil Bacterium Pedobacter tournemirensis R1.</title>
        <authorList>
            <person name="He J."/>
        </authorList>
    </citation>
    <scope>NUCLEOTIDE SEQUENCE [LARGE SCALE GENOMIC DNA]</scope>
    <source>
        <strain evidence="4 5">R1</strain>
    </source>
</reference>
<dbReference type="SUPFAM" id="SSF52172">
    <property type="entry name" value="CheY-like"/>
    <property type="match status" value="1"/>
</dbReference>
<dbReference type="AlphaFoldDB" id="A0A4Q0M956"/>
<dbReference type="InterPro" id="IPR001789">
    <property type="entry name" value="Sig_transdc_resp-reg_receiver"/>
</dbReference>
<evidence type="ECO:0000259" key="3">
    <source>
        <dbReference type="PROSITE" id="PS50110"/>
    </source>
</evidence>
<feature type="domain" description="Response regulatory" evidence="3">
    <location>
        <begin position="4"/>
        <end position="118"/>
    </location>
</feature>
<dbReference type="InterPro" id="IPR050595">
    <property type="entry name" value="Bact_response_regulator"/>
</dbReference>
<dbReference type="EMBL" id="RXOC01000007">
    <property type="protein sequence ID" value="RXF69483.1"/>
    <property type="molecule type" value="Genomic_DNA"/>
</dbReference>
<feature type="modified residue" description="4-aspartylphosphate" evidence="2">
    <location>
        <position position="53"/>
    </location>
</feature>
<dbReference type="Gene3D" id="3.40.50.2300">
    <property type="match status" value="1"/>
</dbReference>
<dbReference type="GO" id="GO:0000160">
    <property type="term" value="P:phosphorelay signal transduction system"/>
    <property type="evidence" value="ECO:0007669"/>
    <property type="project" value="InterPro"/>
</dbReference>
<gene>
    <name evidence="4" type="ORF">EKH83_12455</name>
</gene>
<evidence type="ECO:0000313" key="5">
    <source>
        <dbReference type="Proteomes" id="UP000290848"/>
    </source>
</evidence>
<keyword evidence="1 2" id="KW-0597">Phosphoprotein</keyword>
<proteinExistence type="predicted"/>
<dbReference type="Proteomes" id="UP000290848">
    <property type="component" value="Unassembled WGS sequence"/>
</dbReference>
<dbReference type="Pfam" id="PF00072">
    <property type="entry name" value="Response_reg"/>
    <property type="match status" value="1"/>
</dbReference>
<dbReference type="PANTHER" id="PTHR44591">
    <property type="entry name" value="STRESS RESPONSE REGULATOR PROTEIN 1"/>
    <property type="match status" value="1"/>
</dbReference>
<evidence type="ECO:0000256" key="1">
    <source>
        <dbReference type="ARBA" id="ARBA00022553"/>
    </source>
</evidence>
<evidence type="ECO:0000256" key="2">
    <source>
        <dbReference type="PROSITE-ProRule" id="PRU00169"/>
    </source>
</evidence>
<evidence type="ECO:0000313" key="4">
    <source>
        <dbReference type="EMBL" id="RXF69483.1"/>
    </source>
</evidence>
<dbReference type="PROSITE" id="PS50110">
    <property type="entry name" value="RESPONSE_REGULATORY"/>
    <property type="match status" value="1"/>
</dbReference>
<protein>
    <submittedName>
        <fullName evidence="4">Response regulator</fullName>
    </submittedName>
</protein>
<dbReference type="RefSeq" id="WP_128769755.1">
    <property type="nucleotide sequence ID" value="NZ_RXOC01000007.1"/>
</dbReference>
<comment type="caution">
    <text evidence="4">The sequence shown here is derived from an EMBL/GenBank/DDBJ whole genome shotgun (WGS) entry which is preliminary data.</text>
</comment>
<dbReference type="PANTHER" id="PTHR44591:SF3">
    <property type="entry name" value="RESPONSE REGULATORY DOMAIN-CONTAINING PROTEIN"/>
    <property type="match status" value="1"/>
</dbReference>
<dbReference type="InterPro" id="IPR011006">
    <property type="entry name" value="CheY-like_superfamily"/>
</dbReference>
<name>A0A4Q0M956_9SPHI</name>
<accession>A0A4Q0M956</accession>
<dbReference type="SMART" id="SM00448">
    <property type="entry name" value="REC"/>
    <property type="match status" value="1"/>
</dbReference>